<dbReference type="InterPro" id="IPR017941">
    <property type="entry name" value="Rieske_2Fe-2S"/>
</dbReference>
<dbReference type="GO" id="GO:0005737">
    <property type="term" value="C:cytoplasm"/>
    <property type="evidence" value="ECO:0007669"/>
    <property type="project" value="TreeGrafter"/>
</dbReference>
<keyword evidence="8" id="KW-0411">Iron-sulfur</keyword>
<dbReference type="InterPro" id="IPR028202">
    <property type="entry name" value="Reductase_C"/>
</dbReference>
<feature type="compositionally biased region" description="Basic and acidic residues" evidence="9">
    <location>
        <begin position="1"/>
        <end position="11"/>
    </location>
</feature>
<dbReference type="Gene3D" id="2.102.10.10">
    <property type="entry name" value="Rieske [2Fe-2S] iron-sulphur domain"/>
    <property type="match status" value="1"/>
</dbReference>
<dbReference type="PANTHER" id="PTHR43557:SF9">
    <property type="entry name" value="APOPTOSIS-INDUCING FACTOR 3-LIKE"/>
    <property type="match status" value="1"/>
</dbReference>
<dbReference type="PROSITE" id="PS51296">
    <property type="entry name" value="RIESKE"/>
    <property type="match status" value="1"/>
</dbReference>
<dbReference type="PANTHER" id="PTHR43557">
    <property type="entry name" value="APOPTOSIS-INDUCING FACTOR 1"/>
    <property type="match status" value="1"/>
</dbReference>
<evidence type="ECO:0000313" key="12">
    <source>
        <dbReference type="RefSeq" id="XP_042562290.1"/>
    </source>
</evidence>
<dbReference type="OrthoDB" id="432169at2759"/>
<dbReference type="GO" id="GO:0051537">
    <property type="term" value="F:2 iron, 2 sulfur cluster binding"/>
    <property type="evidence" value="ECO:0007669"/>
    <property type="project" value="UniProtKB-KW"/>
</dbReference>
<evidence type="ECO:0000256" key="2">
    <source>
        <dbReference type="ARBA" id="ARBA00022630"/>
    </source>
</evidence>
<keyword evidence="2" id="KW-0285">Flavoprotein</keyword>
<protein>
    <submittedName>
        <fullName evidence="12">Apoptosis-inducing factor 3</fullName>
    </submittedName>
</protein>
<evidence type="ECO:0000256" key="8">
    <source>
        <dbReference type="ARBA" id="ARBA00023014"/>
    </source>
</evidence>
<evidence type="ECO:0000313" key="11">
    <source>
        <dbReference type="Proteomes" id="UP000515152"/>
    </source>
</evidence>
<dbReference type="Proteomes" id="UP000515152">
    <property type="component" value="Unplaced"/>
</dbReference>
<dbReference type="SUPFAM" id="SSF51905">
    <property type="entry name" value="FAD/NAD(P)-binding domain"/>
    <property type="match status" value="1"/>
</dbReference>
<evidence type="ECO:0000259" key="10">
    <source>
        <dbReference type="PROSITE" id="PS51296"/>
    </source>
</evidence>
<dbReference type="Pfam" id="PF14759">
    <property type="entry name" value="Reductase_C"/>
    <property type="match status" value="1"/>
</dbReference>
<dbReference type="AlphaFoldDB" id="A0A8M1KIB4"/>
<organism evidence="11 12">
    <name type="scientific">Clupea harengus</name>
    <name type="common">Atlantic herring</name>
    <dbReference type="NCBI Taxonomy" id="7950"/>
    <lineage>
        <taxon>Eukaryota</taxon>
        <taxon>Metazoa</taxon>
        <taxon>Chordata</taxon>
        <taxon>Craniata</taxon>
        <taxon>Vertebrata</taxon>
        <taxon>Euteleostomi</taxon>
        <taxon>Actinopterygii</taxon>
        <taxon>Neopterygii</taxon>
        <taxon>Teleostei</taxon>
        <taxon>Clupei</taxon>
        <taxon>Clupeiformes</taxon>
        <taxon>Clupeoidei</taxon>
        <taxon>Clupeidae</taxon>
        <taxon>Clupea</taxon>
    </lineage>
</organism>
<dbReference type="CDD" id="cd03478">
    <property type="entry name" value="Rieske_AIFL_N"/>
    <property type="match status" value="1"/>
</dbReference>
<dbReference type="SUPFAM" id="SSF55424">
    <property type="entry name" value="FAD/NAD-linked reductases, dimerisation (C-terminal) domain"/>
    <property type="match status" value="1"/>
</dbReference>
<dbReference type="KEGG" id="char:122131708"/>
<evidence type="ECO:0000256" key="6">
    <source>
        <dbReference type="ARBA" id="ARBA00023002"/>
    </source>
</evidence>
<dbReference type="Pfam" id="PF07992">
    <property type="entry name" value="Pyr_redox_2"/>
    <property type="match status" value="2"/>
</dbReference>
<dbReference type="InterPro" id="IPR023753">
    <property type="entry name" value="FAD/NAD-binding_dom"/>
</dbReference>
<evidence type="ECO:0000256" key="5">
    <source>
        <dbReference type="ARBA" id="ARBA00022827"/>
    </source>
</evidence>
<dbReference type="PRINTS" id="PR00368">
    <property type="entry name" value="FADPNR"/>
</dbReference>
<evidence type="ECO:0000256" key="9">
    <source>
        <dbReference type="SAM" id="MobiDB-lite"/>
    </source>
</evidence>
<dbReference type="InterPro" id="IPR036922">
    <property type="entry name" value="Rieske_2Fe-2S_sf"/>
</dbReference>
<sequence>MTPQELGREKGQTNPEPDVDPEEPEEVTEAVCLESELQDGQMMEVEVGHHNVLLARCDGVYHAVGNQCTHYGAALSKGVLIGHRVRCPWHGSCFDLQTGDVEEFPAMDCLPNHKVKVENSKVYVSINKKFLKQNKRLKEMSGRVQGTFHTIMLLGGGSASLVCAETLRQENYGGRIIMVTRDDLLPYDKTRLSKVMNVESDSILLRRMEFFHQYDIEVWLRKEALSVNTDKKTVTFNDGITQCYDQLLIATGCRAKGLDCPGSDLENILMLQILEEKGVTFYMNDSVTEIRGENKKVKEIVLKSGTVIPADVLIVGIGVTPNAECLQGSNITMDGKNFVLVDKYMRTNIMDVFCAGDLTTFPLKMAKDQRVNIGHWQLAQAHGRVAALNMLHKEVELNSVPFYWTVLLGMTIRYTGFGEGYTDLVVKGKVEDMKFLALYIKEDRVVAAAGLNFDPAVSVVAERLAIDNFISKAEAESDDLTWLNLPDLNLS</sequence>
<keyword evidence="3" id="KW-0001">2Fe-2S</keyword>
<accession>A0A8M1KIB4</accession>
<reference evidence="12" key="1">
    <citation type="submission" date="2025-08" db="UniProtKB">
        <authorList>
            <consortium name="RefSeq"/>
        </authorList>
    </citation>
    <scope>IDENTIFICATION</scope>
</reference>
<keyword evidence="7" id="KW-0408">Iron</keyword>
<keyword evidence="11" id="KW-1185">Reference proteome</keyword>
<dbReference type="Gene3D" id="3.50.50.60">
    <property type="entry name" value="FAD/NAD(P)-binding domain"/>
    <property type="match status" value="4"/>
</dbReference>
<dbReference type="Pfam" id="PF00355">
    <property type="entry name" value="Rieske"/>
    <property type="match status" value="1"/>
</dbReference>
<comment type="similarity">
    <text evidence="1">Belongs to the FAD-dependent oxidoreductase family.</text>
</comment>
<dbReference type="InterPro" id="IPR050446">
    <property type="entry name" value="FAD-oxidoreductase/Apoptosis"/>
</dbReference>
<feature type="domain" description="Rieske" evidence="10">
    <location>
        <begin position="29"/>
        <end position="124"/>
    </location>
</feature>
<dbReference type="RefSeq" id="XP_042562290.1">
    <property type="nucleotide sequence ID" value="XM_042706356.1"/>
</dbReference>
<keyword evidence="5" id="KW-0274">FAD</keyword>
<dbReference type="GO" id="GO:0016651">
    <property type="term" value="F:oxidoreductase activity, acting on NAD(P)H"/>
    <property type="evidence" value="ECO:0007669"/>
    <property type="project" value="TreeGrafter"/>
</dbReference>
<dbReference type="GO" id="GO:0046872">
    <property type="term" value="F:metal ion binding"/>
    <property type="evidence" value="ECO:0007669"/>
    <property type="project" value="UniProtKB-KW"/>
</dbReference>
<evidence type="ECO:0000256" key="3">
    <source>
        <dbReference type="ARBA" id="ARBA00022714"/>
    </source>
</evidence>
<evidence type="ECO:0000256" key="1">
    <source>
        <dbReference type="ARBA" id="ARBA00006442"/>
    </source>
</evidence>
<gene>
    <name evidence="12" type="primary">LOC122131708</name>
</gene>
<feature type="region of interest" description="Disordered" evidence="9">
    <location>
        <begin position="1"/>
        <end position="25"/>
    </location>
</feature>
<dbReference type="FunFam" id="2.102.10.10:FF:000003">
    <property type="entry name" value="apoptosis-inducing factor 3 isoform X2"/>
    <property type="match status" value="1"/>
</dbReference>
<dbReference type="Gene3D" id="3.30.390.30">
    <property type="match status" value="1"/>
</dbReference>
<evidence type="ECO:0000256" key="7">
    <source>
        <dbReference type="ARBA" id="ARBA00023004"/>
    </source>
</evidence>
<proteinExistence type="inferred from homology"/>
<dbReference type="GeneID" id="122131708"/>
<keyword evidence="6" id="KW-0560">Oxidoreductase</keyword>
<dbReference type="SUPFAM" id="SSF50022">
    <property type="entry name" value="ISP domain"/>
    <property type="match status" value="1"/>
</dbReference>
<keyword evidence="4" id="KW-0479">Metal-binding</keyword>
<dbReference type="InterPro" id="IPR016156">
    <property type="entry name" value="FAD/NAD-linked_Rdtase_dimer_sf"/>
</dbReference>
<evidence type="ECO:0000256" key="4">
    <source>
        <dbReference type="ARBA" id="ARBA00022723"/>
    </source>
</evidence>
<dbReference type="InterPro" id="IPR036188">
    <property type="entry name" value="FAD/NAD-bd_sf"/>
</dbReference>
<name>A0A8M1KIB4_CLUHA</name>